<sequence>MSRRIPTLRNECRNDNDHLPYLPNEIIAYIISTVPPTEIVVLRWIGVNSGFDKIVEMHIRKLRTLNVCEDFIWQFIRSDLLKGGTEHHPLSSSHKRLLKLLMKRCFTYLVELVTPIALFSQMHSILEETSSEDHFFLAMPHLEKVTIQIGDEWGRLLISHNFDNLKISRKFCGRLVEVNLDVKVSDTESITCSGFRSLIRYILEVVTPKTVWNLTLEDCTTSGQGYCGPADLNRTRNKTFICYVRTLLDLRVTINRLTLLDRRKISPYMMVMSLPKRRSIYMYPEFKRCRELFVCYDIGLIAPLFAHQNDRFTSLRIFEVEESHVFYKKDLLEYLSNAPRSRYVVWRPSFMRARSDHRADGLSVVCVQCIEESIRLWFVSPVIVPMRYLRDKGNT</sequence>
<dbReference type="OrthoDB" id="5830826at2759"/>
<proteinExistence type="predicted"/>
<gene>
    <name evidence="1" type="ORF">DICVIV_01186</name>
</gene>
<reference evidence="2" key="2">
    <citation type="journal article" date="2016" name="Sci. Rep.">
        <title>Dictyocaulus viviparus genome, variome and transcriptome elucidate lungworm biology and support future intervention.</title>
        <authorList>
            <person name="McNulty S.N."/>
            <person name="Strube C."/>
            <person name="Rosa B.A."/>
            <person name="Martin J.C."/>
            <person name="Tyagi R."/>
            <person name="Choi Y.J."/>
            <person name="Wang Q."/>
            <person name="Hallsworth Pepin K."/>
            <person name="Zhang X."/>
            <person name="Ozersky P."/>
            <person name="Wilson R.K."/>
            <person name="Sternberg P.W."/>
            <person name="Gasser R.B."/>
            <person name="Mitreva M."/>
        </authorList>
    </citation>
    <scope>NUCLEOTIDE SEQUENCE [LARGE SCALE GENOMIC DNA]</scope>
    <source>
        <strain evidence="2">HannoverDv2000</strain>
    </source>
</reference>
<evidence type="ECO:0000313" key="1">
    <source>
        <dbReference type="EMBL" id="KJH52601.1"/>
    </source>
</evidence>
<name>A0A0D8YDB1_DICVI</name>
<evidence type="ECO:0008006" key="3">
    <source>
        <dbReference type="Google" id="ProtNLM"/>
    </source>
</evidence>
<organism evidence="1 2">
    <name type="scientific">Dictyocaulus viviparus</name>
    <name type="common">Bovine lungworm</name>
    <dbReference type="NCBI Taxonomy" id="29172"/>
    <lineage>
        <taxon>Eukaryota</taxon>
        <taxon>Metazoa</taxon>
        <taxon>Ecdysozoa</taxon>
        <taxon>Nematoda</taxon>
        <taxon>Chromadorea</taxon>
        <taxon>Rhabditida</taxon>
        <taxon>Rhabditina</taxon>
        <taxon>Rhabditomorpha</taxon>
        <taxon>Strongyloidea</taxon>
        <taxon>Metastrongylidae</taxon>
        <taxon>Dictyocaulus</taxon>
    </lineage>
</organism>
<dbReference type="AlphaFoldDB" id="A0A0D8YDB1"/>
<dbReference type="EMBL" id="KN716162">
    <property type="protein sequence ID" value="KJH52601.1"/>
    <property type="molecule type" value="Genomic_DNA"/>
</dbReference>
<dbReference type="Proteomes" id="UP000053766">
    <property type="component" value="Unassembled WGS sequence"/>
</dbReference>
<evidence type="ECO:0000313" key="2">
    <source>
        <dbReference type="Proteomes" id="UP000053766"/>
    </source>
</evidence>
<protein>
    <recommendedName>
        <fullName evidence="3">F-box domain protein</fullName>
    </recommendedName>
</protein>
<accession>A0A0D8YDB1</accession>
<keyword evidence="2" id="KW-1185">Reference proteome</keyword>
<reference evidence="1 2" key="1">
    <citation type="submission" date="2013-11" db="EMBL/GenBank/DDBJ databases">
        <title>Draft genome of the bovine lungworm Dictyocaulus viviparus.</title>
        <authorList>
            <person name="Mitreva M."/>
        </authorList>
    </citation>
    <scope>NUCLEOTIDE SEQUENCE [LARGE SCALE GENOMIC DNA]</scope>
    <source>
        <strain evidence="1 2">HannoverDv2000</strain>
    </source>
</reference>